<keyword evidence="4 6" id="KW-0804">Transcription</keyword>
<evidence type="ECO:0000256" key="1">
    <source>
        <dbReference type="ARBA" id="ARBA00004123"/>
    </source>
</evidence>
<keyword evidence="9" id="KW-1185">Reference proteome</keyword>
<keyword evidence="2 6" id="KW-0805">Transcription regulation</keyword>
<comment type="subunit">
    <text evidence="6">Heterotrimer.</text>
</comment>
<comment type="subcellular location">
    <subcellularLocation>
        <location evidence="1 6">Nucleus</location>
    </subcellularLocation>
</comment>
<dbReference type="PRINTS" id="PR00616">
    <property type="entry name" value="CCAATSUBUNTB"/>
</dbReference>
<name>A0AAE1SWZ2_9SOLA</name>
<comment type="caution">
    <text evidence="8">The sequence shown here is derived from an EMBL/GenBank/DDBJ whole genome shotgun (WGS) entry which is preliminary data.</text>
</comment>
<comment type="similarity">
    <text evidence="6">Belongs to the NFYA/HAP2 subunit family.</text>
</comment>
<dbReference type="InterPro" id="IPR001289">
    <property type="entry name" value="NFYA"/>
</dbReference>
<evidence type="ECO:0000256" key="5">
    <source>
        <dbReference type="ARBA" id="ARBA00023242"/>
    </source>
</evidence>
<reference evidence="8" key="1">
    <citation type="submission" date="2023-12" db="EMBL/GenBank/DDBJ databases">
        <title>Genome assembly of Anisodus tanguticus.</title>
        <authorList>
            <person name="Wang Y.-J."/>
        </authorList>
    </citation>
    <scope>NUCLEOTIDE SEQUENCE</scope>
    <source>
        <strain evidence="8">KB-2021</strain>
        <tissue evidence="8">Leaf</tissue>
    </source>
</reference>
<dbReference type="Gene3D" id="6.10.250.2430">
    <property type="match status" value="1"/>
</dbReference>
<keyword evidence="3 6" id="KW-0238">DNA-binding</keyword>
<gene>
    <name evidence="8" type="ORF">RND71_004086</name>
</gene>
<dbReference type="AlphaFoldDB" id="A0AAE1SWZ2"/>
<dbReference type="Pfam" id="PF02045">
    <property type="entry name" value="CBFB_NFYA"/>
    <property type="match status" value="1"/>
</dbReference>
<sequence>MYVGGTSQFDGNAAFDGGGFMQTTQTAADHSFSPADSQSGDSKSSYKAEKLSDVQNYDSMQSYNMDYQGHFELGPDYATIDLTSDEGPIFVNAKQYHGILRRRKFRSKEMENKLLKPHKPFLHLSRHLHAMRRPRGGGGRFLNTRKTNGCTNNDTNGTTKTSNRKCHPTGSQNSEVLQSDVCNFKYSPKETTSKMSYDSSEVASLYSRRNLDTYPVHNARPSVEAFLDTMNTGHDILMASKWGSAADLLLQPQNLITSSLY</sequence>
<evidence type="ECO:0000313" key="8">
    <source>
        <dbReference type="EMBL" id="KAK4377790.1"/>
    </source>
</evidence>
<feature type="compositionally biased region" description="Polar residues" evidence="7">
    <location>
        <begin position="27"/>
        <end position="43"/>
    </location>
</feature>
<feature type="region of interest" description="Disordered" evidence="7">
    <location>
        <begin position="132"/>
        <end position="174"/>
    </location>
</feature>
<dbReference type="GO" id="GO:0003700">
    <property type="term" value="F:DNA-binding transcription factor activity"/>
    <property type="evidence" value="ECO:0007669"/>
    <property type="project" value="UniProtKB-UniRule"/>
</dbReference>
<evidence type="ECO:0000313" key="9">
    <source>
        <dbReference type="Proteomes" id="UP001291623"/>
    </source>
</evidence>
<feature type="region of interest" description="Disordered" evidence="7">
    <location>
        <begin position="27"/>
        <end position="48"/>
    </location>
</feature>
<protein>
    <recommendedName>
        <fullName evidence="6">Nuclear transcription factor Y subunit</fullName>
    </recommendedName>
</protein>
<dbReference type="PROSITE" id="PS51152">
    <property type="entry name" value="NFYA_HAP2_2"/>
    <property type="match status" value="1"/>
</dbReference>
<evidence type="ECO:0000256" key="2">
    <source>
        <dbReference type="ARBA" id="ARBA00023015"/>
    </source>
</evidence>
<evidence type="ECO:0000256" key="6">
    <source>
        <dbReference type="RuleBase" id="RU367155"/>
    </source>
</evidence>
<evidence type="ECO:0000256" key="7">
    <source>
        <dbReference type="SAM" id="MobiDB-lite"/>
    </source>
</evidence>
<comment type="function">
    <text evidence="6">Component of the sequence-specific heterotrimeric transcription factor (NF-Y) which specifically recognizes a 5'-CCAAT-3' box motif found in the promoters of its target genes.</text>
</comment>
<evidence type="ECO:0000256" key="4">
    <source>
        <dbReference type="ARBA" id="ARBA00023163"/>
    </source>
</evidence>
<dbReference type="SMART" id="SM00521">
    <property type="entry name" value="CBF"/>
    <property type="match status" value="1"/>
</dbReference>
<dbReference type="GO" id="GO:0003677">
    <property type="term" value="F:DNA binding"/>
    <property type="evidence" value="ECO:0007669"/>
    <property type="project" value="UniProtKB-KW"/>
</dbReference>
<dbReference type="PANTHER" id="PTHR12632">
    <property type="entry name" value="TRANSCRIPTION FACTOR NF-Y ALPHA-RELATED"/>
    <property type="match status" value="1"/>
</dbReference>
<organism evidence="8 9">
    <name type="scientific">Anisodus tanguticus</name>
    <dbReference type="NCBI Taxonomy" id="243964"/>
    <lineage>
        <taxon>Eukaryota</taxon>
        <taxon>Viridiplantae</taxon>
        <taxon>Streptophyta</taxon>
        <taxon>Embryophyta</taxon>
        <taxon>Tracheophyta</taxon>
        <taxon>Spermatophyta</taxon>
        <taxon>Magnoliopsida</taxon>
        <taxon>eudicotyledons</taxon>
        <taxon>Gunneridae</taxon>
        <taxon>Pentapetalae</taxon>
        <taxon>asterids</taxon>
        <taxon>lamiids</taxon>
        <taxon>Solanales</taxon>
        <taxon>Solanaceae</taxon>
        <taxon>Solanoideae</taxon>
        <taxon>Hyoscyameae</taxon>
        <taxon>Anisodus</taxon>
    </lineage>
</organism>
<dbReference type="GO" id="GO:0005634">
    <property type="term" value="C:nucleus"/>
    <property type="evidence" value="ECO:0007669"/>
    <property type="project" value="UniProtKB-SubCell"/>
</dbReference>
<dbReference type="EMBL" id="JAVYJV010000002">
    <property type="protein sequence ID" value="KAK4377790.1"/>
    <property type="molecule type" value="Genomic_DNA"/>
</dbReference>
<evidence type="ECO:0000256" key="3">
    <source>
        <dbReference type="ARBA" id="ARBA00023125"/>
    </source>
</evidence>
<accession>A0AAE1SWZ2</accession>
<dbReference type="Proteomes" id="UP001291623">
    <property type="component" value="Unassembled WGS sequence"/>
</dbReference>
<feature type="compositionally biased region" description="Low complexity" evidence="7">
    <location>
        <begin position="146"/>
        <end position="161"/>
    </location>
</feature>
<proteinExistence type="inferred from homology"/>
<keyword evidence="5 6" id="KW-0539">Nucleus</keyword>